<feature type="domain" description="HTH araC/xylS-type" evidence="5">
    <location>
        <begin position="396"/>
        <end position="494"/>
    </location>
</feature>
<dbReference type="PROSITE" id="PS00041">
    <property type="entry name" value="HTH_ARAC_FAMILY_1"/>
    <property type="match status" value="1"/>
</dbReference>
<dbReference type="Gene3D" id="1.10.10.60">
    <property type="entry name" value="Homeodomain-like"/>
    <property type="match status" value="2"/>
</dbReference>
<dbReference type="SMART" id="SM00342">
    <property type="entry name" value="HTH_ARAC"/>
    <property type="match status" value="1"/>
</dbReference>
<keyword evidence="4" id="KW-0597">Phosphoprotein</keyword>
<feature type="modified residue" description="4-aspartylphosphate" evidence="4">
    <location>
        <position position="55"/>
    </location>
</feature>
<dbReference type="Pfam" id="PF12833">
    <property type="entry name" value="HTH_18"/>
    <property type="match status" value="1"/>
</dbReference>
<reference evidence="8" key="1">
    <citation type="submission" date="2011-06" db="EMBL/GenBank/DDBJ databases">
        <title>Complete genome sequence of Paenibacillus mucilaginosus KNP414.</title>
        <authorList>
            <person name="Wang J."/>
            <person name="Hu S."/>
            <person name="Hu X."/>
            <person name="Zhang B."/>
            <person name="Dong D."/>
            <person name="Zhang S."/>
            <person name="Zhao K."/>
            <person name="Wu D."/>
        </authorList>
    </citation>
    <scope>NUCLEOTIDE SEQUENCE [LARGE SCALE GENOMIC DNA]</scope>
    <source>
        <strain evidence="8">KNP414</strain>
    </source>
</reference>
<dbReference type="AlphaFoldDB" id="F8FK34"/>
<sequence>MWTLLLVEDEPYVRETIKSTVDWASAGFRLVGEAEDGAEALELIGRLRPDLVICDIVMPVMDGIEVLEKAKAAYPESRFIMLTCMNEFEYARSALEHGASGYLLKLSLSREALLGALSKAAKELERERLQREAAATVYLQQHCDALWARRLHAGAAALPAMDAAAPADGEPPALSPFPYVSVLTAWTGTLMPAGKEAAALEEYFGGERPYVFEYERDGITTRFYWSRVRPPSRLRAPEEAEPAVWLPEAASGGWEEAWLQTLNSLDEAWYSGARGLLPPLPGRPSGGTGGQVAWEWERDLWKSVELRQRSTAGELLGRLWKAMEEGRWPSPAVKAFALQCDRTFAKMLGAAGGPAEELVTQRRHAGLQEALYRRLAAYEEASAESANLQTDHAELNKVIRHIHGHLHEDLNLTGLARFVNMDPHYFSKLFKKKTGENLISYVQRQRVEQAKKLLLETNMPVKEIGERLGFENENYFFRTFKRWTNETPGAFRKTHGGRTQA</sequence>
<proteinExistence type="predicted"/>
<dbReference type="GO" id="GO:0043565">
    <property type="term" value="F:sequence-specific DNA binding"/>
    <property type="evidence" value="ECO:0007669"/>
    <property type="project" value="InterPro"/>
</dbReference>
<reference evidence="7 8" key="2">
    <citation type="journal article" date="2013" name="Genome Announc.">
        <title>Genome Sequence of Growth-Improving Paenibacillus mucilaginosus Strain KNP414.</title>
        <authorList>
            <person name="Lu J.J."/>
            <person name="Wang J.F."/>
            <person name="Hu X.F."/>
        </authorList>
    </citation>
    <scope>NUCLEOTIDE SEQUENCE [LARGE SCALE GENOMIC DNA]</scope>
    <source>
        <strain evidence="7 8">KNP414</strain>
    </source>
</reference>
<dbReference type="GO" id="GO:0003700">
    <property type="term" value="F:DNA-binding transcription factor activity"/>
    <property type="evidence" value="ECO:0007669"/>
    <property type="project" value="InterPro"/>
</dbReference>
<protein>
    <submittedName>
        <fullName evidence="7">PocR</fullName>
    </submittedName>
</protein>
<dbReference type="KEGG" id="pms:KNP414_05551"/>
<evidence type="ECO:0000313" key="7">
    <source>
        <dbReference type="EMBL" id="AEI44075.1"/>
    </source>
</evidence>
<dbReference type="PANTHER" id="PTHR43280:SF2">
    <property type="entry name" value="HTH-TYPE TRANSCRIPTIONAL REGULATOR EXSA"/>
    <property type="match status" value="1"/>
</dbReference>
<dbReference type="CDD" id="cd17536">
    <property type="entry name" value="REC_YesN-like"/>
    <property type="match status" value="1"/>
</dbReference>
<dbReference type="Gene3D" id="3.40.50.2300">
    <property type="match status" value="1"/>
</dbReference>
<evidence type="ECO:0000256" key="3">
    <source>
        <dbReference type="ARBA" id="ARBA00023163"/>
    </source>
</evidence>
<dbReference type="PROSITE" id="PS50110">
    <property type="entry name" value="RESPONSE_REGULATORY"/>
    <property type="match status" value="1"/>
</dbReference>
<dbReference type="PATRIC" id="fig|1036673.3.peg.5150"/>
<feature type="domain" description="Response regulatory" evidence="6">
    <location>
        <begin position="3"/>
        <end position="120"/>
    </location>
</feature>
<dbReference type="SUPFAM" id="SSF46689">
    <property type="entry name" value="Homeodomain-like"/>
    <property type="match status" value="2"/>
</dbReference>
<dbReference type="Proteomes" id="UP000006620">
    <property type="component" value="Chromosome"/>
</dbReference>
<dbReference type="InterPro" id="IPR011006">
    <property type="entry name" value="CheY-like_superfamily"/>
</dbReference>
<gene>
    <name evidence="7" type="primary">pocR</name>
    <name evidence="7" type="ordered locus">KNP414_05551</name>
</gene>
<evidence type="ECO:0000259" key="5">
    <source>
        <dbReference type="PROSITE" id="PS01124"/>
    </source>
</evidence>
<evidence type="ECO:0000259" key="6">
    <source>
        <dbReference type="PROSITE" id="PS50110"/>
    </source>
</evidence>
<dbReference type="SMART" id="SM00448">
    <property type="entry name" value="REC"/>
    <property type="match status" value="1"/>
</dbReference>
<dbReference type="Pfam" id="PF00072">
    <property type="entry name" value="Response_reg"/>
    <property type="match status" value="1"/>
</dbReference>
<keyword evidence="3" id="KW-0804">Transcription</keyword>
<dbReference type="SUPFAM" id="SSF52172">
    <property type="entry name" value="CheY-like"/>
    <property type="match status" value="1"/>
</dbReference>
<dbReference type="InterPro" id="IPR018060">
    <property type="entry name" value="HTH_AraC"/>
</dbReference>
<keyword evidence="2" id="KW-0238">DNA-binding</keyword>
<dbReference type="InterPro" id="IPR018062">
    <property type="entry name" value="HTH_AraC-typ_CS"/>
</dbReference>
<evidence type="ECO:0000313" key="8">
    <source>
        <dbReference type="Proteomes" id="UP000006620"/>
    </source>
</evidence>
<dbReference type="HOGENOM" id="CLU_000445_5_0_9"/>
<dbReference type="RefSeq" id="WP_013919228.1">
    <property type="nucleotide sequence ID" value="NC_015690.1"/>
</dbReference>
<dbReference type="GO" id="GO:0000160">
    <property type="term" value="P:phosphorelay signal transduction system"/>
    <property type="evidence" value="ECO:0007669"/>
    <property type="project" value="InterPro"/>
</dbReference>
<dbReference type="InterPro" id="IPR009057">
    <property type="entry name" value="Homeodomain-like_sf"/>
</dbReference>
<dbReference type="PROSITE" id="PS01124">
    <property type="entry name" value="HTH_ARAC_FAMILY_2"/>
    <property type="match status" value="1"/>
</dbReference>
<dbReference type="PANTHER" id="PTHR43280">
    <property type="entry name" value="ARAC-FAMILY TRANSCRIPTIONAL REGULATOR"/>
    <property type="match status" value="1"/>
</dbReference>
<dbReference type="EMBL" id="CP002869">
    <property type="protein sequence ID" value="AEI44075.1"/>
    <property type="molecule type" value="Genomic_DNA"/>
</dbReference>
<name>F8FK34_PAEMK</name>
<dbReference type="InterPro" id="IPR001789">
    <property type="entry name" value="Sig_transdc_resp-reg_receiver"/>
</dbReference>
<accession>F8FK34</accession>
<evidence type="ECO:0000256" key="4">
    <source>
        <dbReference type="PROSITE-ProRule" id="PRU00169"/>
    </source>
</evidence>
<evidence type="ECO:0000256" key="2">
    <source>
        <dbReference type="ARBA" id="ARBA00023125"/>
    </source>
</evidence>
<evidence type="ECO:0000256" key="1">
    <source>
        <dbReference type="ARBA" id="ARBA00023015"/>
    </source>
</evidence>
<organism evidence="7 8">
    <name type="scientific">Paenibacillus mucilaginosus (strain KNP414)</name>
    <dbReference type="NCBI Taxonomy" id="1036673"/>
    <lineage>
        <taxon>Bacteria</taxon>
        <taxon>Bacillati</taxon>
        <taxon>Bacillota</taxon>
        <taxon>Bacilli</taxon>
        <taxon>Bacillales</taxon>
        <taxon>Paenibacillaceae</taxon>
        <taxon>Paenibacillus</taxon>
    </lineage>
</organism>
<keyword evidence="1" id="KW-0805">Transcription regulation</keyword>